<dbReference type="GO" id="GO:0004252">
    <property type="term" value="F:serine-type endopeptidase activity"/>
    <property type="evidence" value="ECO:0007669"/>
    <property type="project" value="InterPro"/>
</dbReference>
<organism evidence="1 2">
    <name type="scientific">Candidatus Dojkabacteria bacterium</name>
    <dbReference type="NCBI Taxonomy" id="2099670"/>
    <lineage>
        <taxon>Bacteria</taxon>
        <taxon>Candidatus Dojkabacteria</taxon>
    </lineage>
</organism>
<dbReference type="EMBL" id="JAGQLG010000202">
    <property type="protein sequence ID" value="MCA9382673.1"/>
    <property type="molecule type" value="Genomic_DNA"/>
</dbReference>
<dbReference type="GO" id="GO:0006508">
    <property type="term" value="P:proteolysis"/>
    <property type="evidence" value="ECO:0007669"/>
    <property type="project" value="InterPro"/>
</dbReference>
<evidence type="ECO:0000313" key="2">
    <source>
        <dbReference type="Proteomes" id="UP000782843"/>
    </source>
</evidence>
<dbReference type="Proteomes" id="UP000782843">
    <property type="component" value="Unassembled WGS sequence"/>
</dbReference>
<reference evidence="1" key="2">
    <citation type="journal article" date="2021" name="Microbiome">
        <title>Successional dynamics and alternative stable states in a saline activated sludge microbial community over 9 years.</title>
        <authorList>
            <person name="Wang Y."/>
            <person name="Ye J."/>
            <person name="Ju F."/>
            <person name="Liu L."/>
            <person name="Boyd J.A."/>
            <person name="Deng Y."/>
            <person name="Parks D.H."/>
            <person name="Jiang X."/>
            <person name="Yin X."/>
            <person name="Woodcroft B.J."/>
            <person name="Tyson G.W."/>
            <person name="Hugenholtz P."/>
            <person name="Polz M.F."/>
            <person name="Zhang T."/>
        </authorList>
    </citation>
    <scope>NUCLEOTIDE SEQUENCE</scope>
    <source>
        <strain evidence="1">HKST-UBA10</strain>
    </source>
</reference>
<name>A0A955L4V7_9BACT</name>
<gene>
    <name evidence="1" type="ORF">KC660_04690</name>
</gene>
<comment type="caution">
    <text evidence="1">The sequence shown here is derived from an EMBL/GenBank/DDBJ whole genome shotgun (WGS) entry which is preliminary data.</text>
</comment>
<dbReference type="InterPro" id="IPR036852">
    <property type="entry name" value="Peptidase_S8/S53_dom_sf"/>
</dbReference>
<accession>A0A955L4V7</accession>
<proteinExistence type="predicted"/>
<evidence type="ECO:0000313" key="1">
    <source>
        <dbReference type="EMBL" id="MCA9382673.1"/>
    </source>
</evidence>
<reference evidence="1" key="1">
    <citation type="submission" date="2020-04" db="EMBL/GenBank/DDBJ databases">
        <authorList>
            <person name="Zhang T."/>
        </authorList>
    </citation>
    <scope>NUCLEOTIDE SEQUENCE</scope>
    <source>
        <strain evidence="1">HKST-UBA10</strain>
    </source>
</reference>
<dbReference type="SUPFAM" id="SSF52743">
    <property type="entry name" value="Subtilisin-like"/>
    <property type="match status" value="1"/>
</dbReference>
<dbReference type="AlphaFoldDB" id="A0A955L4V7"/>
<sequence length="502" mass="55564">MSRREESPQPADPSRREFLRYGLPLLGPGNSIRHRSKGEVVGGLRPAEMLGYATTALVLAFAGKLEFLPRVNKEAIEVANRISDQVLSIDHMGFSNEEFENILGGNYDPEILAHGRPSIRDLWSISPQTFERMAKESKITLAAVALSDMFTEHAKFTGGIFVENLARVLNIPSKHIRRPRLDSIDKVLSLEADTNSLGIDLNLHVSAEMIATMISEQDRIDIANGRSPRAVVNLLQVGVLKALISNKGPAKGPRTQESSTVTVTHFNGEPVEKDLTSTTSGSNMNSVPSDGGLEYLDDIVIEVIEPYSPLLPGELQKEGLLDMISLAKKFPDKLFLFTAGNFNSDFADLREELESSGDWADNIILVGAAYQFNAAYKPSERLTGSRGADFYLEVPSRSSSEATALMTSLSAIIKDQNPSMSPPEIIKFLQKYTEEITLVRKGLLVDTYGVLNTLSAEGEMNVRDIPDQEQFETYVKDDYDFVRFQGRILDVNLLRNDLMKGY</sequence>
<protein>
    <submittedName>
        <fullName evidence="1">Uncharacterized protein</fullName>
    </submittedName>
</protein>